<evidence type="ECO:0000313" key="2">
    <source>
        <dbReference type="Proteomes" id="UP000294850"/>
    </source>
</evidence>
<dbReference type="RefSeq" id="WP_131959420.1">
    <property type="nucleotide sequence ID" value="NZ_SMFL01000005.1"/>
</dbReference>
<organism evidence="1 2">
    <name type="scientific">Dyadobacter psychrotolerans</name>
    <dbReference type="NCBI Taxonomy" id="2541721"/>
    <lineage>
        <taxon>Bacteria</taxon>
        <taxon>Pseudomonadati</taxon>
        <taxon>Bacteroidota</taxon>
        <taxon>Cytophagia</taxon>
        <taxon>Cytophagales</taxon>
        <taxon>Spirosomataceae</taxon>
        <taxon>Dyadobacter</taxon>
    </lineage>
</organism>
<dbReference type="EMBL" id="SMFL01000005">
    <property type="protein sequence ID" value="TDE14836.1"/>
    <property type="molecule type" value="Genomic_DNA"/>
</dbReference>
<keyword evidence="2" id="KW-1185">Reference proteome</keyword>
<gene>
    <name evidence="1" type="ORF">E0F88_16785</name>
</gene>
<dbReference type="AlphaFoldDB" id="A0A4R5DKW4"/>
<accession>A0A4R5DKW4</accession>
<evidence type="ECO:0000313" key="1">
    <source>
        <dbReference type="EMBL" id="TDE14836.1"/>
    </source>
</evidence>
<comment type="caution">
    <text evidence="1">The sequence shown here is derived from an EMBL/GenBank/DDBJ whole genome shotgun (WGS) entry which is preliminary data.</text>
</comment>
<reference evidence="1 2" key="1">
    <citation type="submission" date="2019-03" db="EMBL/GenBank/DDBJ databases">
        <title>Dyadobacter AR-3-6 sp. nov., isolated from arctic soil.</title>
        <authorList>
            <person name="Chaudhary D.K."/>
        </authorList>
    </citation>
    <scope>NUCLEOTIDE SEQUENCE [LARGE SCALE GENOMIC DNA]</scope>
    <source>
        <strain evidence="1 2">AR-3-6</strain>
    </source>
</reference>
<dbReference type="Proteomes" id="UP000294850">
    <property type="component" value="Unassembled WGS sequence"/>
</dbReference>
<proteinExistence type="predicted"/>
<protein>
    <submittedName>
        <fullName evidence="1">Uncharacterized protein</fullName>
    </submittedName>
</protein>
<name>A0A4R5DKW4_9BACT</name>
<sequence length="72" mass="7807">MLAIPAIIQKKFKKSAIAPATPVDLITPGAFNRLVKRDMEFVLIGEQSPVSSVSLDVNDETSLKLTGRIPTK</sequence>